<dbReference type="PROSITE" id="PS50928">
    <property type="entry name" value="ABC_TM1"/>
    <property type="match status" value="1"/>
</dbReference>
<dbReference type="InterPro" id="IPR000515">
    <property type="entry name" value="MetI-like"/>
</dbReference>
<gene>
    <name evidence="11" type="ORF">Airi01_040320</name>
</gene>
<evidence type="ECO:0000256" key="8">
    <source>
        <dbReference type="ARBA" id="ARBA00023136"/>
    </source>
</evidence>
<evidence type="ECO:0000256" key="7">
    <source>
        <dbReference type="ARBA" id="ARBA00022989"/>
    </source>
</evidence>
<feature type="domain" description="ABC transmembrane type-1" evidence="10">
    <location>
        <begin position="84"/>
        <end position="277"/>
    </location>
</feature>
<feature type="transmembrane region" description="Helical" evidence="9">
    <location>
        <begin position="259"/>
        <end position="277"/>
    </location>
</feature>
<dbReference type="InterPro" id="IPR010065">
    <property type="entry name" value="AA_ABC_transptr_permease_3TM"/>
</dbReference>
<dbReference type="InterPro" id="IPR043429">
    <property type="entry name" value="ArtM/GltK/GlnP/TcyL/YhdX-like"/>
</dbReference>
<protein>
    <recommendedName>
        <fullName evidence="10">ABC transmembrane type-1 domain-containing protein</fullName>
    </recommendedName>
</protein>
<evidence type="ECO:0000256" key="9">
    <source>
        <dbReference type="RuleBase" id="RU363032"/>
    </source>
</evidence>
<keyword evidence="6" id="KW-0029">Amino-acid transport</keyword>
<evidence type="ECO:0000256" key="4">
    <source>
        <dbReference type="ARBA" id="ARBA00022475"/>
    </source>
</evidence>
<feature type="transmembrane region" description="Helical" evidence="9">
    <location>
        <begin position="36"/>
        <end position="55"/>
    </location>
</feature>
<feature type="transmembrane region" description="Helical" evidence="9">
    <location>
        <begin position="129"/>
        <end position="149"/>
    </location>
</feature>
<evidence type="ECO:0000313" key="12">
    <source>
        <dbReference type="Proteomes" id="UP001165135"/>
    </source>
</evidence>
<organism evidence="11 12">
    <name type="scientific">Actinoallomurus iriomotensis</name>
    <dbReference type="NCBI Taxonomy" id="478107"/>
    <lineage>
        <taxon>Bacteria</taxon>
        <taxon>Bacillati</taxon>
        <taxon>Actinomycetota</taxon>
        <taxon>Actinomycetes</taxon>
        <taxon>Streptosporangiales</taxon>
        <taxon>Thermomonosporaceae</taxon>
        <taxon>Actinoallomurus</taxon>
    </lineage>
</organism>
<dbReference type="GO" id="GO:0006865">
    <property type="term" value="P:amino acid transport"/>
    <property type="evidence" value="ECO:0007669"/>
    <property type="project" value="UniProtKB-KW"/>
</dbReference>
<name>A0A9W6RJ43_9ACTN</name>
<dbReference type="EMBL" id="BSTJ01000004">
    <property type="protein sequence ID" value="GLY75765.1"/>
    <property type="molecule type" value="Genomic_DNA"/>
</dbReference>
<keyword evidence="4" id="KW-1003">Cell membrane</keyword>
<reference evidence="11" key="1">
    <citation type="submission" date="2023-03" db="EMBL/GenBank/DDBJ databases">
        <title>Actinoallomurus iriomotensis NBRC 103681.</title>
        <authorList>
            <person name="Ichikawa N."/>
            <person name="Sato H."/>
            <person name="Tonouchi N."/>
        </authorList>
    </citation>
    <scope>NUCLEOTIDE SEQUENCE</scope>
    <source>
        <strain evidence="11">NBRC 103681</strain>
    </source>
</reference>
<comment type="similarity">
    <text evidence="2">Belongs to the binding-protein-dependent transport system permease family. HisMQ subfamily.</text>
</comment>
<dbReference type="AlphaFoldDB" id="A0A9W6RJ43"/>
<keyword evidence="3 9" id="KW-0813">Transport</keyword>
<evidence type="ECO:0000256" key="3">
    <source>
        <dbReference type="ARBA" id="ARBA00022448"/>
    </source>
</evidence>
<dbReference type="GO" id="GO:0022857">
    <property type="term" value="F:transmembrane transporter activity"/>
    <property type="evidence" value="ECO:0007669"/>
    <property type="project" value="InterPro"/>
</dbReference>
<sequence length="294" mass="31393">MTTSGAKSGANPPAWVKSARQLERERRLRRTGRRSASVATASTVLFLAVVIGVVVSSPGWPRVRETFFSAGRFSDAFPDVLRGFWLNAEIFLIAEPLILCLGLLVALARSLTGPVFFPIRALAVGYTDVFRGIPTILLVYLVGFGVPALNLRGAPSDPAVLGGAALVLSYGAYVAEVFRAGIDSVHPSQRAAARSLGLSHAQSLRFVVLPQAVRRVVPPLLNDFASLQKDTALVAVLGPLEALRQAQIHSADTFNYTPYLAAAVLFIALTVPLARFTDHLAARAERRRAPGGGT</sequence>
<dbReference type="CDD" id="cd06261">
    <property type="entry name" value="TM_PBP2"/>
    <property type="match status" value="1"/>
</dbReference>
<dbReference type="NCBIfam" id="TIGR01726">
    <property type="entry name" value="HEQRo_perm_3TM"/>
    <property type="match status" value="1"/>
</dbReference>
<dbReference type="PANTHER" id="PTHR30614">
    <property type="entry name" value="MEMBRANE COMPONENT OF AMINO ACID ABC TRANSPORTER"/>
    <property type="match status" value="1"/>
</dbReference>
<dbReference type="GO" id="GO:0043190">
    <property type="term" value="C:ATP-binding cassette (ABC) transporter complex"/>
    <property type="evidence" value="ECO:0007669"/>
    <property type="project" value="InterPro"/>
</dbReference>
<dbReference type="RefSeq" id="WP_285623180.1">
    <property type="nucleotide sequence ID" value="NZ_BSTJ01000004.1"/>
</dbReference>
<keyword evidence="5 9" id="KW-0812">Transmembrane</keyword>
<comment type="subcellular location">
    <subcellularLocation>
        <location evidence="1 9">Cell membrane</location>
        <topology evidence="1 9">Multi-pass membrane protein</topology>
    </subcellularLocation>
</comment>
<keyword evidence="8 9" id="KW-0472">Membrane</keyword>
<dbReference type="PANTHER" id="PTHR30614:SF20">
    <property type="entry name" value="GLUTAMINE TRANSPORT SYSTEM PERMEASE PROTEIN GLNP"/>
    <property type="match status" value="1"/>
</dbReference>
<evidence type="ECO:0000259" key="10">
    <source>
        <dbReference type="PROSITE" id="PS50928"/>
    </source>
</evidence>
<evidence type="ECO:0000256" key="6">
    <source>
        <dbReference type="ARBA" id="ARBA00022970"/>
    </source>
</evidence>
<comment type="caution">
    <text evidence="11">The sequence shown here is derived from an EMBL/GenBank/DDBJ whole genome shotgun (WGS) entry which is preliminary data.</text>
</comment>
<evidence type="ECO:0000313" key="11">
    <source>
        <dbReference type="EMBL" id="GLY75765.1"/>
    </source>
</evidence>
<keyword evidence="7 9" id="KW-1133">Transmembrane helix</keyword>
<proteinExistence type="inferred from homology"/>
<dbReference type="Pfam" id="PF00528">
    <property type="entry name" value="BPD_transp_1"/>
    <property type="match status" value="1"/>
</dbReference>
<dbReference type="InterPro" id="IPR035906">
    <property type="entry name" value="MetI-like_sf"/>
</dbReference>
<accession>A0A9W6RJ43</accession>
<dbReference type="SUPFAM" id="SSF161098">
    <property type="entry name" value="MetI-like"/>
    <property type="match status" value="1"/>
</dbReference>
<dbReference type="Gene3D" id="1.10.3720.10">
    <property type="entry name" value="MetI-like"/>
    <property type="match status" value="1"/>
</dbReference>
<evidence type="ECO:0000256" key="5">
    <source>
        <dbReference type="ARBA" id="ARBA00022692"/>
    </source>
</evidence>
<dbReference type="Proteomes" id="UP001165135">
    <property type="component" value="Unassembled WGS sequence"/>
</dbReference>
<evidence type="ECO:0000256" key="1">
    <source>
        <dbReference type="ARBA" id="ARBA00004651"/>
    </source>
</evidence>
<evidence type="ECO:0000256" key="2">
    <source>
        <dbReference type="ARBA" id="ARBA00010072"/>
    </source>
</evidence>
<feature type="transmembrane region" description="Helical" evidence="9">
    <location>
        <begin position="84"/>
        <end position="108"/>
    </location>
</feature>